<reference evidence="1" key="1">
    <citation type="submission" date="2022-08" db="EMBL/GenBank/DDBJ databases">
        <authorList>
            <consortium name="DOE Joint Genome Institute"/>
            <person name="Min B."/>
            <person name="Riley R."/>
            <person name="Sierra-Patev S."/>
            <person name="Naranjo-Ortiz M."/>
            <person name="Looney B."/>
            <person name="Konkel Z."/>
            <person name="Slot J.C."/>
            <person name="Sakamoto Y."/>
            <person name="Steenwyk J.L."/>
            <person name="Rokas A."/>
            <person name="Carro J."/>
            <person name="Camarero S."/>
            <person name="Ferreira P."/>
            <person name="Molpeceres G."/>
            <person name="Ruiz-Duenas F.J."/>
            <person name="Serrano A."/>
            <person name="Henrissat B."/>
            <person name="Drula E."/>
            <person name="Hughes K.W."/>
            <person name="Mata J.L."/>
            <person name="Ishikawa N.K."/>
            <person name="Vargas-Isla R."/>
            <person name="Ushijima S."/>
            <person name="Smith C.A."/>
            <person name="Ahrendt S."/>
            <person name="Andreopoulos W."/>
            <person name="He G."/>
            <person name="Labutti K."/>
            <person name="Lipzen A."/>
            <person name="Ng V."/>
            <person name="Sandor L."/>
            <person name="Barry K."/>
            <person name="Martinez A.T."/>
            <person name="Xiao Y."/>
            <person name="Gibbons J.G."/>
            <person name="Terashima K."/>
            <person name="Hibbett D.S."/>
            <person name="Grigoriev I.V."/>
        </authorList>
    </citation>
    <scope>NUCLEOTIDE SEQUENCE</scope>
    <source>
        <strain evidence="1">TFB7829</strain>
    </source>
</reference>
<name>A0AA38UTN3_9AGAR</name>
<protein>
    <submittedName>
        <fullName evidence="1">Uncharacterized protein</fullName>
    </submittedName>
</protein>
<organism evidence="1 2">
    <name type="scientific">Lentinula detonsa</name>
    <dbReference type="NCBI Taxonomy" id="2804962"/>
    <lineage>
        <taxon>Eukaryota</taxon>
        <taxon>Fungi</taxon>
        <taxon>Dikarya</taxon>
        <taxon>Basidiomycota</taxon>
        <taxon>Agaricomycotina</taxon>
        <taxon>Agaricomycetes</taxon>
        <taxon>Agaricomycetidae</taxon>
        <taxon>Agaricales</taxon>
        <taxon>Marasmiineae</taxon>
        <taxon>Omphalotaceae</taxon>
        <taxon>Lentinula</taxon>
    </lineage>
</organism>
<dbReference type="EMBL" id="MU802009">
    <property type="protein sequence ID" value="KAJ3983802.1"/>
    <property type="molecule type" value="Genomic_DNA"/>
</dbReference>
<dbReference type="AlphaFoldDB" id="A0AA38UTN3"/>
<accession>A0AA38UTN3</accession>
<comment type="caution">
    <text evidence="1">The sequence shown here is derived from an EMBL/GenBank/DDBJ whole genome shotgun (WGS) entry which is preliminary data.</text>
</comment>
<dbReference type="Proteomes" id="UP001163850">
    <property type="component" value="Unassembled WGS sequence"/>
</dbReference>
<evidence type="ECO:0000313" key="2">
    <source>
        <dbReference type="Proteomes" id="UP001163850"/>
    </source>
</evidence>
<sequence length="215" mass="23994">MHVNACTIHQFSQTTCKDYAAAYIFSPSIASYKGKKGPEDVLDAMRQLSVSNLPPASETGRCDAIMEIIKKAMTDARHNIKEKILLSIKDGSTHRDIAALTRACIGTSKARPTAALFIRIAFLRYSFVQYPTAVTERFWNKVDETLAKYRLEFKTPVELQAAFVVIFDEDKLTYGEPDLVSNPQVVLRNVDEWLMMVNRISAPPMATPASSLGTE</sequence>
<evidence type="ECO:0000313" key="1">
    <source>
        <dbReference type="EMBL" id="KAJ3983802.1"/>
    </source>
</evidence>
<gene>
    <name evidence="1" type="ORF">F5890DRAFT_1462372</name>
</gene>
<proteinExistence type="predicted"/>